<evidence type="ECO:0000313" key="11">
    <source>
        <dbReference type="Proteomes" id="UP000006565"/>
    </source>
</evidence>
<dbReference type="HOGENOM" id="CLU_030708_3_0_2"/>
<feature type="transmembrane region" description="Helical" evidence="9">
    <location>
        <begin position="400"/>
        <end position="419"/>
    </location>
</feature>
<feature type="transmembrane region" description="Helical" evidence="9">
    <location>
        <begin position="73"/>
        <end position="94"/>
    </location>
</feature>
<dbReference type="RefSeq" id="WP_013330033.1">
    <property type="nucleotide sequence ID" value="NC_014507.1"/>
</dbReference>
<keyword evidence="6 9" id="KW-1133">Transmembrane helix</keyword>
<dbReference type="eggNOG" id="arCOG04145">
    <property type="taxonomic scope" value="Archaea"/>
</dbReference>
<feature type="transmembrane region" description="Helical" evidence="9">
    <location>
        <begin position="238"/>
        <end position="259"/>
    </location>
</feature>
<dbReference type="PANTHER" id="PTHR32024">
    <property type="entry name" value="TRK SYSTEM POTASSIUM UPTAKE PROTEIN TRKG-RELATED"/>
    <property type="match status" value="1"/>
</dbReference>
<feature type="transmembrane region" description="Helical" evidence="9">
    <location>
        <begin position="16"/>
        <end position="35"/>
    </location>
</feature>
<dbReference type="AlphaFoldDB" id="E1RJX2"/>
<evidence type="ECO:0000256" key="4">
    <source>
        <dbReference type="ARBA" id="ARBA00022475"/>
    </source>
</evidence>
<feature type="transmembrane region" description="Helical" evidence="9">
    <location>
        <begin position="326"/>
        <end position="350"/>
    </location>
</feature>
<dbReference type="GO" id="GO:0005886">
    <property type="term" value="C:plasma membrane"/>
    <property type="evidence" value="ECO:0007669"/>
    <property type="project" value="UniProtKB-SubCell"/>
</dbReference>
<sequence length="486" mass="53983">MNRLAQFSIIADDLGNVFRFISIGTCIPIIVALIYGEWNMIIPMAMVPLILFLLGTLMLQFPENKREAKLSQALFSVALIWMVCALVGAVPFTLGLGMPYLDAVFEAMSGWTDTGLTMIADVDAVPHTLLFWRSLMQWLGGLGIVAFTIVMLSRTGMNPSRFYRSEGRSEAFMPSIVEQGLNMWKIYLILTFVSVLLILISGVSIWDAVNIAMVAIATGGFSVHTAGIPYYNNPLLEMLIIPVMIAGALPFKIYYLSYYKRKLSFYHDEQPWILFFLVILGFIVITSDLILFNGLESIDAVRQGIFMAVAGVTSTGFQVSSPDTWAPVSVLFLVFLLFIGGSSGSTAGGIKLSRVALAYRGIVWWFKRIFVSGKAVVPFRYSGRIVPKAEAEAEVSRNMLIILLYFIVVFFSAIIIMHFESPMVDTSNVIFEIVSATCNNGISTGFVNSDLTPFSKVVFIFVMWIGRLEVLPVIVFFMGLIRGFEK</sequence>
<evidence type="ECO:0000256" key="1">
    <source>
        <dbReference type="ARBA" id="ARBA00004651"/>
    </source>
</evidence>
<dbReference type="KEGG" id="mpi:Mpet_2108"/>
<comment type="subcellular location">
    <subcellularLocation>
        <location evidence="1">Cell membrane</location>
        <topology evidence="1">Multi-pass membrane protein</topology>
    </subcellularLocation>
</comment>
<evidence type="ECO:0000313" key="10">
    <source>
        <dbReference type="EMBL" id="ADN36856.1"/>
    </source>
</evidence>
<dbReference type="PANTHER" id="PTHR32024:SF2">
    <property type="entry name" value="TRK SYSTEM POTASSIUM UPTAKE PROTEIN TRKG-RELATED"/>
    <property type="match status" value="1"/>
</dbReference>
<protein>
    <submittedName>
        <fullName evidence="10">Cation transporter</fullName>
    </submittedName>
</protein>
<keyword evidence="5 9" id="KW-0812">Transmembrane</keyword>
<keyword evidence="4" id="KW-1003">Cell membrane</keyword>
<evidence type="ECO:0000256" key="3">
    <source>
        <dbReference type="ARBA" id="ARBA00022448"/>
    </source>
</evidence>
<feature type="transmembrane region" description="Helical" evidence="9">
    <location>
        <begin position="304"/>
        <end position="320"/>
    </location>
</feature>
<keyword evidence="8 9" id="KW-0472">Membrane</keyword>
<keyword evidence="3" id="KW-0813">Transport</keyword>
<feature type="transmembrane region" description="Helical" evidence="9">
    <location>
        <begin position="211"/>
        <end position="231"/>
    </location>
</feature>
<keyword evidence="7" id="KW-0406">Ion transport</keyword>
<evidence type="ECO:0000256" key="2">
    <source>
        <dbReference type="ARBA" id="ARBA00009137"/>
    </source>
</evidence>
<dbReference type="GO" id="GO:0030001">
    <property type="term" value="P:metal ion transport"/>
    <property type="evidence" value="ECO:0007669"/>
    <property type="project" value="UniProtKB-ARBA"/>
</dbReference>
<evidence type="ECO:0000256" key="8">
    <source>
        <dbReference type="ARBA" id="ARBA00023136"/>
    </source>
</evidence>
<dbReference type="Pfam" id="PF02386">
    <property type="entry name" value="TrkH"/>
    <property type="match status" value="1"/>
</dbReference>
<feature type="transmembrane region" description="Helical" evidence="9">
    <location>
        <begin position="135"/>
        <end position="153"/>
    </location>
</feature>
<reference evidence="10 11" key="1">
    <citation type="journal article" date="2010" name="Stand. Genomic Sci.">
        <title>Complete genome sequence of Methanoplanus petrolearius type strain (SEBR 4847).</title>
        <authorList>
            <person name="Brambilla E."/>
            <person name="Djao O.D."/>
            <person name="Daligault H."/>
            <person name="Lapidus A."/>
            <person name="Lucas S."/>
            <person name="Hammon N."/>
            <person name="Nolan M."/>
            <person name="Tice H."/>
            <person name="Cheng J.F."/>
            <person name="Han C."/>
            <person name="Tapia R."/>
            <person name="Goodwin L."/>
            <person name="Pitluck S."/>
            <person name="Liolios K."/>
            <person name="Ivanova N."/>
            <person name="Mavromatis K."/>
            <person name="Mikhailova N."/>
            <person name="Pati A."/>
            <person name="Chen A."/>
            <person name="Palaniappan K."/>
            <person name="Land M."/>
            <person name="Hauser L."/>
            <person name="Chang Y.J."/>
            <person name="Jeffries C.D."/>
            <person name="Rohde M."/>
            <person name="Spring S."/>
            <person name="Sikorski J."/>
            <person name="Goker M."/>
            <person name="Woyke T."/>
            <person name="Bristow J."/>
            <person name="Eisen J.A."/>
            <person name="Markowitz V."/>
            <person name="Hugenholtz P."/>
            <person name="Kyrpides N.C."/>
            <person name="Klenk H.P."/>
        </authorList>
    </citation>
    <scope>NUCLEOTIDE SEQUENCE [LARGE SCALE GENOMIC DNA]</scope>
    <source>
        <strain evidence="11">DSM 11571 / OCM 486 / SEBR 4847</strain>
    </source>
</reference>
<evidence type="ECO:0000256" key="6">
    <source>
        <dbReference type="ARBA" id="ARBA00022989"/>
    </source>
</evidence>
<dbReference type="OrthoDB" id="111943at2157"/>
<dbReference type="InterPro" id="IPR003445">
    <property type="entry name" value="Cat_transpt"/>
</dbReference>
<feature type="transmembrane region" description="Helical" evidence="9">
    <location>
        <begin position="186"/>
        <end position="205"/>
    </location>
</feature>
<keyword evidence="11" id="KW-1185">Reference proteome</keyword>
<feature type="transmembrane region" description="Helical" evidence="9">
    <location>
        <begin position="41"/>
        <end position="61"/>
    </location>
</feature>
<evidence type="ECO:0000256" key="7">
    <source>
        <dbReference type="ARBA" id="ARBA00023065"/>
    </source>
</evidence>
<accession>E1RJX2</accession>
<evidence type="ECO:0000256" key="5">
    <source>
        <dbReference type="ARBA" id="ARBA00022692"/>
    </source>
</evidence>
<evidence type="ECO:0000256" key="9">
    <source>
        <dbReference type="SAM" id="Phobius"/>
    </source>
</evidence>
<dbReference type="EMBL" id="CP002117">
    <property type="protein sequence ID" value="ADN36856.1"/>
    <property type="molecule type" value="Genomic_DNA"/>
</dbReference>
<proteinExistence type="inferred from homology"/>
<organism evidence="10 11">
    <name type="scientific">Methanolacinia petrolearia (strain DSM 11571 / OCM 486 / SEBR 4847)</name>
    <name type="common">Methanoplanus petrolearius</name>
    <dbReference type="NCBI Taxonomy" id="679926"/>
    <lineage>
        <taxon>Archaea</taxon>
        <taxon>Methanobacteriati</taxon>
        <taxon>Methanobacteriota</taxon>
        <taxon>Stenosarchaea group</taxon>
        <taxon>Methanomicrobia</taxon>
        <taxon>Methanomicrobiales</taxon>
        <taxon>Methanomicrobiaceae</taxon>
        <taxon>Methanolacinia</taxon>
    </lineage>
</organism>
<dbReference type="GO" id="GO:0008324">
    <property type="term" value="F:monoatomic cation transmembrane transporter activity"/>
    <property type="evidence" value="ECO:0007669"/>
    <property type="project" value="InterPro"/>
</dbReference>
<dbReference type="GeneID" id="9744590"/>
<gene>
    <name evidence="10" type="ordered locus">Mpet_2108</name>
</gene>
<comment type="similarity">
    <text evidence="2">Belongs to the TrkH potassium transport family.</text>
</comment>
<feature type="transmembrane region" description="Helical" evidence="9">
    <location>
        <begin position="457"/>
        <end position="481"/>
    </location>
</feature>
<dbReference type="Proteomes" id="UP000006565">
    <property type="component" value="Chromosome"/>
</dbReference>
<dbReference type="STRING" id="679926.Mpet_2108"/>
<feature type="transmembrane region" description="Helical" evidence="9">
    <location>
        <begin position="271"/>
        <end position="292"/>
    </location>
</feature>
<name>E1RJX2_METP4</name>